<dbReference type="STRING" id="258723.GCA_900169305_00118"/>
<dbReference type="PANTHER" id="PTHR33219">
    <property type="entry name" value="YLMG HOMOLOG PROTEIN 2, CHLOROPLASTIC"/>
    <property type="match status" value="1"/>
</dbReference>
<dbReference type="EMBL" id="FOSJ01000031">
    <property type="protein sequence ID" value="SFK41291.1"/>
    <property type="molecule type" value="Genomic_DNA"/>
</dbReference>
<keyword evidence="2" id="KW-1133">Transmembrane helix</keyword>
<evidence type="ECO:0000256" key="1">
    <source>
        <dbReference type="ARBA" id="ARBA00010894"/>
    </source>
</evidence>
<sequence length="101" mass="11516">MLFQFISYLYSFLINLIDIYRLLLVVYFLMSWLPGAYQSSIGRLLTRICEPYVGFFRRFVPPIGMISLAGLVALFALSFIKMGLAPVFNILVNLLSQLGLL</sequence>
<evidence type="ECO:0000313" key="4">
    <source>
        <dbReference type="Proteomes" id="UP000199589"/>
    </source>
</evidence>
<dbReference type="InterPro" id="IPR003425">
    <property type="entry name" value="CCB3/YggT"/>
</dbReference>
<keyword evidence="2" id="KW-0472">Membrane</keyword>
<reference evidence="4" key="1">
    <citation type="submission" date="2016-10" db="EMBL/GenBank/DDBJ databases">
        <authorList>
            <person name="Varghese N."/>
            <person name="Submissions S."/>
        </authorList>
    </citation>
    <scope>NUCLEOTIDE SEQUENCE [LARGE SCALE GENOMIC DNA]</scope>
    <source>
        <strain evidence="4">DSM 16108</strain>
    </source>
</reference>
<keyword evidence="4" id="KW-1185">Reference proteome</keyword>
<proteinExistence type="inferred from homology"/>
<feature type="transmembrane region" description="Helical" evidence="2">
    <location>
        <begin position="12"/>
        <end position="33"/>
    </location>
</feature>
<gene>
    <name evidence="3" type="ORF">SAMN04488569_103126</name>
</gene>
<dbReference type="Proteomes" id="UP000199589">
    <property type="component" value="Unassembled WGS sequence"/>
</dbReference>
<dbReference type="Pfam" id="PF02325">
    <property type="entry name" value="CCB3_YggT"/>
    <property type="match status" value="1"/>
</dbReference>
<dbReference type="PANTHER" id="PTHR33219:SF14">
    <property type="entry name" value="PROTEIN COFACTOR ASSEMBLY OF COMPLEX C SUBUNIT B CCB3, CHLOROPLASTIC-RELATED"/>
    <property type="match status" value="1"/>
</dbReference>
<dbReference type="AlphaFoldDB" id="A0A1I3ZC63"/>
<name>A0A1I3ZC63_9LACT</name>
<keyword evidence="2" id="KW-0812">Transmembrane</keyword>
<comment type="similarity">
    <text evidence="1">Belongs to the YggT family.</text>
</comment>
<accession>A0A1I3ZC63</accession>
<protein>
    <submittedName>
        <fullName evidence="3">YggT family protein</fullName>
    </submittedName>
</protein>
<dbReference type="GO" id="GO:0016020">
    <property type="term" value="C:membrane"/>
    <property type="evidence" value="ECO:0007669"/>
    <property type="project" value="InterPro"/>
</dbReference>
<dbReference type="OrthoDB" id="47652at2"/>
<feature type="transmembrane region" description="Helical" evidence="2">
    <location>
        <begin position="59"/>
        <end position="80"/>
    </location>
</feature>
<evidence type="ECO:0000313" key="3">
    <source>
        <dbReference type="EMBL" id="SFK41291.1"/>
    </source>
</evidence>
<evidence type="ECO:0000256" key="2">
    <source>
        <dbReference type="SAM" id="Phobius"/>
    </source>
</evidence>
<organism evidence="3 4">
    <name type="scientific">Marinilactibacillus piezotolerans</name>
    <dbReference type="NCBI Taxonomy" id="258723"/>
    <lineage>
        <taxon>Bacteria</taxon>
        <taxon>Bacillati</taxon>
        <taxon>Bacillota</taxon>
        <taxon>Bacilli</taxon>
        <taxon>Lactobacillales</taxon>
        <taxon>Carnobacteriaceae</taxon>
        <taxon>Marinilactibacillus</taxon>
    </lineage>
</organism>